<dbReference type="Pfam" id="PF00912">
    <property type="entry name" value="Transgly"/>
    <property type="match status" value="1"/>
</dbReference>
<dbReference type="GO" id="GO:0006508">
    <property type="term" value="P:proteolysis"/>
    <property type="evidence" value="ECO:0007669"/>
    <property type="project" value="UniProtKB-KW"/>
</dbReference>
<dbReference type="InterPro" id="IPR005543">
    <property type="entry name" value="PASTA_dom"/>
</dbReference>
<keyword evidence="9" id="KW-0961">Cell wall biogenesis/degradation</keyword>
<evidence type="ECO:0000256" key="5">
    <source>
        <dbReference type="ARBA" id="ARBA00022801"/>
    </source>
</evidence>
<dbReference type="InterPro" id="IPR012338">
    <property type="entry name" value="Beta-lactam/transpept-like"/>
</dbReference>
<evidence type="ECO:0000313" key="15">
    <source>
        <dbReference type="EMBL" id="OIQ90453.1"/>
    </source>
</evidence>
<keyword evidence="5" id="KW-0378">Hydrolase</keyword>
<keyword evidence="7" id="KW-0573">Peptidoglycan synthesis</keyword>
<feature type="region of interest" description="Disordered" evidence="12">
    <location>
        <begin position="786"/>
        <end position="818"/>
    </location>
</feature>
<dbReference type="FunFam" id="1.10.3810.10:FF:000001">
    <property type="entry name" value="Penicillin-binding protein 1A"/>
    <property type="match status" value="1"/>
</dbReference>
<name>A0A1J5RQV7_9ZZZZ</name>
<dbReference type="InterPro" id="IPR001264">
    <property type="entry name" value="Glyco_trans_51"/>
</dbReference>
<dbReference type="EMBL" id="MLJW01000291">
    <property type="protein sequence ID" value="OIQ90453.1"/>
    <property type="molecule type" value="Genomic_DNA"/>
</dbReference>
<evidence type="ECO:0000256" key="9">
    <source>
        <dbReference type="ARBA" id="ARBA00023316"/>
    </source>
</evidence>
<evidence type="ECO:0000256" key="12">
    <source>
        <dbReference type="SAM" id="MobiDB-lite"/>
    </source>
</evidence>
<keyword evidence="3" id="KW-0328">Glycosyltransferase</keyword>
<dbReference type="InterPro" id="IPR050396">
    <property type="entry name" value="Glycosyltr_51/Transpeptidase"/>
</dbReference>
<protein>
    <recommendedName>
        <fullName evidence="10">peptidoglycan glycosyltransferase</fullName>
        <ecNumber evidence="10">2.4.99.28</ecNumber>
    </recommendedName>
</protein>
<dbReference type="AlphaFoldDB" id="A0A1J5RQV7"/>
<dbReference type="GO" id="GO:0071555">
    <property type="term" value="P:cell wall organization"/>
    <property type="evidence" value="ECO:0007669"/>
    <property type="project" value="UniProtKB-KW"/>
</dbReference>
<evidence type="ECO:0000256" key="11">
    <source>
        <dbReference type="ARBA" id="ARBA00049902"/>
    </source>
</evidence>
<keyword evidence="13" id="KW-1133">Transmembrane helix</keyword>
<dbReference type="GO" id="GO:0009252">
    <property type="term" value="P:peptidoglycan biosynthetic process"/>
    <property type="evidence" value="ECO:0007669"/>
    <property type="project" value="UniProtKB-KW"/>
</dbReference>
<dbReference type="SUPFAM" id="SSF53955">
    <property type="entry name" value="Lysozyme-like"/>
    <property type="match status" value="1"/>
</dbReference>
<keyword evidence="6" id="KW-0133">Cell shape</keyword>
<dbReference type="GO" id="GO:0030288">
    <property type="term" value="C:outer membrane-bounded periplasmic space"/>
    <property type="evidence" value="ECO:0007669"/>
    <property type="project" value="TreeGrafter"/>
</dbReference>
<feature type="compositionally biased region" description="Basic residues" evidence="12">
    <location>
        <begin position="50"/>
        <end position="60"/>
    </location>
</feature>
<dbReference type="SUPFAM" id="SSF56601">
    <property type="entry name" value="beta-lactamase/transpeptidase-like"/>
    <property type="match status" value="1"/>
</dbReference>
<feature type="compositionally biased region" description="Pro residues" evidence="12">
    <location>
        <begin position="790"/>
        <end position="802"/>
    </location>
</feature>
<evidence type="ECO:0000256" key="4">
    <source>
        <dbReference type="ARBA" id="ARBA00022679"/>
    </source>
</evidence>
<dbReference type="GO" id="GO:0008360">
    <property type="term" value="P:regulation of cell shape"/>
    <property type="evidence" value="ECO:0007669"/>
    <property type="project" value="UniProtKB-KW"/>
</dbReference>
<dbReference type="Pfam" id="PF03793">
    <property type="entry name" value="PASTA"/>
    <property type="match status" value="1"/>
</dbReference>
<comment type="catalytic activity">
    <reaction evidence="11">
        <text>[GlcNAc-(1-&gt;4)-Mur2Ac(oyl-L-Ala-gamma-D-Glu-L-Lys-D-Ala-D-Ala)](n)-di-trans,octa-cis-undecaprenyl diphosphate + beta-D-GlcNAc-(1-&gt;4)-Mur2Ac(oyl-L-Ala-gamma-D-Glu-L-Lys-D-Ala-D-Ala)-di-trans,octa-cis-undecaprenyl diphosphate = [GlcNAc-(1-&gt;4)-Mur2Ac(oyl-L-Ala-gamma-D-Glu-L-Lys-D-Ala-D-Ala)](n+1)-di-trans,octa-cis-undecaprenyl diphosphate + di-trans,octa-cis-undecaprenyl diphosphate + H(+)</text>
        <dbReference type="Rhea" id="RHEA:23708"/>
        <dbReference type="Rhea" id="RHEA-COMP:9602"/>
        <dbReference type="Rhea" id="RHEA-COMP:9603"/>
        <dbReference type="ChEBI" id="CHEBI:15378"/>
        <dbReference type="ChEBI" id="CHEBI:58405"/>
        <dbReference type="ChEBI" id="CHEBI:60033"/>
        <dbReference type="ChEBI" id="CHEBI:78435"/>
        <dbReference type="EC" id="2.4.99.28"/>
    </reaction>
</comment>
<comment type="caution">
    <text evidence="15">The sequence shown here is derived from an EMBL/GenBank/DDBJ whole genome shotgun (WGS) entry which is preliminary data.</text>
</comment>
<proteinExistence type="predicted"/>
<dbReference type="Gene3D" id="3.40.710.10">
    <property type="entry name" value="DD-peptidase/beta-lactamase superfamily"/>
    <property type="match status" value="1"/>
</dbReference>
<evidence type="ECO:0000256" key="2">
    <source>
        <dbReference type="ARBA" id="ARBA00022670"/>
    </source>
</evidence>
<dbReference type="PROSITE" id="PS51178">
    <property type="entry name" value="PASTA"/>
    <property type="match status" value="1"/>
</dbReference>
<keyword evidence="13" id="KW-0812">Transmembrane</keyword>
<dbReference type="GO" id="GO:0008658">
    <property type="term" value="F:penicillin binding"/>
    <property type="evidence" value="ECO:0007669"/>
    <property type="project" value="InterPro"/>
</dbReference>
<evidence type="ECO:0000259" key="14">
    <source>
        <dbReference type="PROSITE" id="PS51178"/>
    </source>
</evidence>
<dbReference type="Gene3D" id="1.10.3810.10">
    <property type="entry name" value="Biosynthetic peptidoglycan transglycosylase-like"/>
    <property type="match status" value="1"/>
</dbReference>
<organism evidence="15">
    <name type="scientific">mine drainage metagenome</name>
    <dbReference type="NCBI Taxonomy" id="410659"/>
    <lineage>
        <taxon>unclassified sequences</taxon>
        <taxon>metagenomes</taxon>
        <taxon>ecological metagenomes</taxon>
    </lineage>
</organism>
<dbReference type="Gene3D" id="3.30.10.20">
    <property type="match status" value="1"/>
</dbReference>
<dbReference type="CDD" id="cd06577">
    <property type="entry name" value="PASTA_pknB"/>
    <property type="match status" value="1"/>
</dbReference>
<feature type="transmembrane region" description="Helical" evidence="13">
    <location>
        <begin position="78"/>
        <end position="102"/>
    </location>
</feature>
<dbReference type="GO" id="GO:0008955">
    <property type="term" value="F:peptidoglycan glycosyltransferase activity"/>
    <property type="evidence" value="ECO:0007669"/>
    <property type="project" value="UniProtKB-EC"/>
</dbReference>
<evidence type="ECO:0000256" key="1">
    <source>
        <dbReference type="ARBA" id="ARBA00022645"/>
    </source>
</evidence>
<dbReference type="InterPro" id="IPR036950">
    <property type="entry name" value="PBP_transglycosylase"/>
</dbReference>
<keyword evidence="2" id="KW-0645">Protease</keyword>
<evidence type="ECO:0000256" key="3">
    <source>
        <dbReference type="ARBA" id="ARBA00022676"/>
    </source>
</evidence>
<sequence length="818" mass="84648">MTGANDRGNGAGDRPVVRRTSTRALTSGGPRTAAAPGSGSPRPSTGGAPRGRRGPAKKKRFIDYPRSRYRGFRRWVPSWRLVTAGILGAIFLGIGALVAAYATTTIPKPDQFAQAQTSTVYYADGKTVMGTFATQKRVIVDYASLPTWVGKAVVASEDSSFYTNRGIDPKGIARAFINNLRGGPQQGASTITQQYAKQYYTVHAQNYLGKLKQALLAIKLDRAQNKDEILGRYLNTIYFGRGTYGVQAAAQAYFGVDAKNLTVSEAALLAGIIPSPSNWDPAVDLTQATARWNRTLDRMVAGGWLTAADRATQTFPPVIKYQTSETYKGPTGYLLQMVKSELTTKGGLTEDQLNTAGLNIVTTIDASMENAAIAAVNDLPPGKDPHTMVALVSVDPSTGAIRALYGGADYLARARNAVTQDAAQAGSTFKPFTLITALGQGIPLTTTFNGRSPQNVPGFGKVPNFANEQFGNIDLVKATADSVNTVYAQLNMKVGPDKTAATAKAAGITTTVGTNPANVLGTDTVHPLDMASAYATIASGGYRTTPHIVDTATFISDGSVAYKGASPPTKVFAAPVIADATYAMQQVVQSGTASGSVKRLGFPVAGKTGTTDKNVSGWFVGFTAGPTDAATNKLQLSTAVAMYQVADNGSEQSITGWGGVKEVTGGTWPAFVWSKFMGAVMAGKTAVAFPPRANVGAPTPTVAATSTTAPVPTTTPTTAAPTTATVPTGRVGMLRADAEAAVLAAGLQPATTETSDPTIPVGTVLSASPAAGTVLPRGSTVALVVSSGPAPKPTPTPTPTPTATPAAKTVVAKPASTP</sequence>
<dbReference type="Pfam" id="PF00905">
    <property type="entry name" value="Transpeptidase"/>
    <property type="match status" value="1"/>
</dbReference>
<keyword evidence="4" id="KW-0808">Transferase</keyword>
<gene>
    <name evidence="15" type="primary">ponA1</name>
    <name evidence="15" type="ORF">GALL_276400</name>
</gene>
<evidence type="ECO:0000256" key="6">
    <source>
        <dbReference type="ARBA" id="ARBA00022960"/>
    </source>
</evidence>
<keyword evidence="13" id="KW-0472">Membrane</keyword>
<dbReference type="PANTHER" id="PTHR32282">
    <property type="entry name" value="BINDING PROTEIN TRANSPEPTIDASE, PUTATIVE-RELATED"/>
    <property type="match status" value="1"/>
</dbReference>
<keyword evidence="1" id="KW-0121">Carboxypeptidase</keyword>
<reference evidence="15" key="1">
    <citation type="submission" date="2016-10" db="EMBL/GenBank/DDBJ databases">
        <title>Sequence of Gallionella enrichment culture.</title>
        <authorList>
            <person name="Poehlein A."/>
            <person name="Muehling M."/>
            <person name="Daniel R."/>
        </authorList>
    </citation>
    <scope>NUCLEOTIDE SEQUENCE</scope>
</reference>
<evidence type="ECO:0000256" key="7">
    <source>
        <dbReference type="ARBA" id="ARBA00022984"/>
    </source>
</evidence>
<dbReference type="PANTHER" id="PTHR32282:SF34">
    <property type="entry name" value="PENICILLIN-BINDING PROTEIN 1A"/>
    <property type="match status" value="1"/>
</dbReference>
<dbReference type="InterPro" id="IPR023346">
    <property type="entry name" value="Lysozyme-like_dom_sf"/>
</dbReference>
<evidence type="ECO:0000256" key="13">
    <source>
        <dbReference type="SAM" id="Phobius"/>
    </source>
</evidence>
<dbReference type="InterPro" id="IPR001460">
    <property type="entry name" value="PCN-bd_Tpept"/>
</dbReference>
<evidence type="ECO:0000256" key="10">
    <source>
        <dbReference type="ARBA" id="ARBA00044770"/>
    </source>
</evidence>
<feature type="compositionally biased region" description="Low complexity" evidence="12">
    <location>
        <begin position="803"/>
        <end position="818"/>
    </location>
</feature>
<accession>A0A1J5RQV7</accession>
<feature type="region of interest" description="Disordered" evidence="12">
    <location>
        <begin position="703"/>
        <end position="725"/>
    </location>
</feature>
<keyword evidence="8" id="KW-0511">Multifunctional enzyme</keyword>
<dbReference type="EC" id="2.4.99.28" evidence="10"/>
<feature type="domain" description="PASTA" evidence="14">
    <location>
        <begin position="720"/>
        <end position="787"/>
    </location>
</feature>
<dbReference type="GO" id="GO:0004180">
    <property type="term" value="F:carboxypeptidase activity"/>
    <property type="evidence" value="ECO:0007669"/>
    <property type="project" value="UniProtKB-KW"/>
</dbReference>
<feature type="region of interest" description="Disordered" evidence="12">
    <location>
        <begin position="1"/>
        <end position="60"/>
    </location>
</feature>
<feature type="compositionally biased region" description="Low complexity" evidence="12">
    <location>
        <begin position="32"/>
        <end position="47"/>
    </location>
</feature>
<evidence type="ECO:0000256" key="8">
    <source>
        <dbReference type="ARBA" id="ARBA00023268"/>
    </source>
</evidence>